<sequence>MLVEELYDIALVSVTLTSSFSQLYTLALIIWVTPKSMSQYRYFLGLYTFMDLAYSFWIGIVVTPRFFFPGTGCIVQGLARDLFYIFNDNFGQKYGEAVIRSSVMFWIAIVVLIITTQDYCLIYRLAVVHTNQVFHDFLVKKTVLIVTFICGTIFTYAIAVPGSSEINEILQRYISWRIFRRKA</sequence>
<feature type="transmembrane region" description="Helical" evidence="1">
    <location>
        <begin position="138"/>
        <end position="159"/>
    </location>
</feature>
<evidence type="ECO:0000313" key="3">
    <source>
        <dbReference type="WBParaSite" id="PDA_v2.g24078.t1"/>
    </source>
</evidence>
<evidence type="ECO:0000313" key="2">
    <source>
        <dbReference type="Proteomes" id="UP000887578"/>
    </source>
</evidence>
<dbReference type="Proteomes" id="UP000887578">
    <property type="component" value="Unplaced"/>
</dbReference>
<feature type="transmembrane region" description="Helical" evidence="1">
    <location>
        <begin position="6"/>
        <end position="32"/>
    </location>
</feature>
<dbReference type="AlphaFoldDB" id="A0A914QA74"/>
<keyword evidence="1" id="KW-0812">Transmembrane</keyword>
<feature type="transmembrane region" description="Helical" evidence="1">
    <location>
        <begin position="44"/>
        <end position="62"/>
    </location>
</feature>
<dbReference type="Pfam" id="PF10326">
    <property type="entry name" value="7TM_GPCR_Str"/>
    <property type="match status" value="1"/>
</dbReference>
<evidence type="ECO:0000256" key="1">
    <source>
        <dbReference type="SAM" id="Phobius"/>
    </source>
</evidence>
<dbReference type="InterPro" id="IPR019428">
    <property type="entry name" value="7TM_GPCR_serpentine_rcpt_Str"/>
</dbReference>
<feature type="transmembrane region" description="Helical" evidence="1">
    <location>
        <begin position="103"/>
        <end position="126"/>
    </location>
</feature>
<keyword evidence="1" id="KW-1133">Transmembrane helix</keyword>
<dbReference type="WBParaSite" id="PDA_v2.g24078.t1">
    <property type="protein sequence ID" value="PDA_v2.g24078.t1"/>
    <property type="gene ID" value="PDA_v2.g24078"/>
</dbReference>
<protein>
    <submittedName>
        <fullName evidence="3">G-protein coupled receptors family 1 profile domain-containing protein</fullName>
    </submittedName>
</protein>
<organism evidence="2 3">
    <name type="scientific">Panagrolaimus davidi</name>
    <dbReference type="NCBI Taxonomy" id="227884"/>
    <lineage>
        <taxon>Eukaryota</taxon>
        <taxon>Metazoa</taxon>
        <taxon>Ecdysozoa</taxon>
        <taxon>Nematoda</taxon>
        <taxon>Chromadorea</taxon>
        <taxon>Rhabditida</taxon>
        <taxon>Tylenchina</taxon>
        <taxon>Panagrolaimomorpha</taxon>
        <taxon>Panagrolaimoidea</taxon>
        <taxon>Panagrolaimidae</taxon>
        <taxon>Panagrolaimus</taxon>
    </lineage>
</organism>
<accession>A0A914QA74</accession>
<proteinExistence type="predicted"/>
<reference evidence="3" key="1">
    <citation type="submission" date="2022-11" db="UniProtKB">
        <authorList>
            <consortium name="WormBaseParasite"/>
        </authorList>
    </citation>
    <scope>IDENTIFICATION</scope>
</reference>
<keyword evidence="1" id="KW-0472">Membrane</keyword>
<keyword evidence="2" id="KW-1185">Reference proteome</keyword>
<name>A0A914QA74_9BILA</name>